<dbReference type="GO" id="GO:0003676">
    <property type="term" value="F:nucleic acid binding"/>
    <property type="evidence" value="ECO:0007669"/>
    <property type="project" value="InterPro"/>
</dbReference>
<dbReference type="InterPro" id="IPR012337">
    <property type="entry name" value="RNaseH-like_sf"/>
</dbReference>
<organism evidence="2 3">
    <name type="scientific">Halioxenophilus aromaticivorans</name>
    <dbReference type="NCBI Taxonomy" id="1306992"/>
    <lineage>
        <taxon>Bacteria</taxon>
        <taxon>Pseudomonadati</taxon>
        <taxon>Pseudomonadota</taxon>
        <taxon>Gammaproteobacteria</taxon>
        <taxon>Alteromonadales</taxon>
        <taxon>Alteromonadaceae</taxon>
        <taxon>Halioxenophilus</taxon>
    </lineage>
</organism>
<feature type="domain" description="Integrase catalytic" evidence="1">
    <location>
        <begin position="17"/>
        <end position="183"/>
    </location>
</feature>
<dbReference type="Pfam" id="PF13333">
    <property type="entry name" value="rve_2"/>
    <property type="match status" value="1"/>
</dbReference>
<dbReference type="InterPro" id="IPR001584">
    <property type="entry name" value="Integrase_cat-core"/>
</dbReference>
<accession>A0AAV3U0F1</accession>
<dbReference type="Proteomes" id="UP001409585">
    <property type="component" value="Unassembled WGS sequence"/>
</dbReference>
<proteinExistence type="predicted"/>
<protein>
    <recommendedName>
        <fullName evidence="1">Integrase catalytic domain-containing protein</fullName>
    </recommendedName>
</protein>
<reference evidence="3" key="1">
    <citation type="journal article" date="2019" name="Int. J. Syst. Evol. Microbiol.">
        <title>The Global Catalogue of Microorganisms (GCM) 10K type strain sequencing project: providing services to taxonomists for standard genome sequencing and annotation.</title>
        <authorList>
            <consortium name="The Broad Institute Genomics Platform"/>
            <consortium name="The Broad Institute Genome Sequencing Center for Infectious Disease"/>
            <person name="Wu L."/>
            <person name="Ma J."/>
        </authorList>
    </citation>
    <scope>NUCLEOTIDE SEQUENCE [LARGE SCALE GENOMIC DNA]</scope>
    <source>
        <strain evidence="3">JCM 19134</strain>
    </source>
</reference>
<dbReference type="EMBL" id="BAABLX010000009">
    <property type="protein sequence ID" value="GAA4938365.1"/>
    <property type="molecule type" value="Genomic_DNA"/>
</dbReference>
<keyword evidence="3" id="KW-1185">Reference proteome</keyword>
<name>A0AAV3U0F1_9ALTE</name>
<sequence length="183" mass="21038">MPKLKTFQKDGQNLLLDMVKPDSCNQVWVGDITYLKLNGKWQYLATIMDLYSRRIVAWSLSTGRKASLTIKVLKSAIRKRGANPGLIFHSDRGIEYLSYDYRDALKAHGIKQSFNRAGQCTDNAFMESFFHTLKGELIRKSVYKSAKQLRRALATYINGFYNRVRLHSALGYLSPMEYERQAA</sequence>
<gene>
    <name evidence="2" type="ORF">GCM10025791_15430</name>
</gene>
<dbReference type="NCBIfam" id="NF033516">
    <property type="entry name" value="transpos_IS3"/>
    <property type="match status" value="1"/>
</dbReference>
<dbReference type="Pfam" id="PF00665">
    <property type="entry name" value="rve"/>
    <property type="match status" value="1"/>
</dbReference>
<dbReference type="AlphaFoldDB" id="A0AAV3U0F1"/>
<evidence type="ECO:0000313" key="3">
    <source>
        <dbReference type="Proteomes" id="UP001409585"/>
    </source>
</evidence>
<evidence type="ECO:0000313" key="2">
    <source>
        <dbReference type="EMBL" id="GAA4938365.1"/>
    </source>
</evidence>
<dbReference type="InterPro" id="IPR048020">
    <property type="entry name" value="Transpos_IS3"/>
</dbReference>
<evidence type="ECO:0000259" key="1">
    <source>
        <dbReference type="PROSITE" id="PS50994"/>
    </source>
</evidence>
<dbReference type="PROSITE" id="PS50994">
    <property type="entry name" value="INTEGRASE"/>
    <property type="match status" value="1"/>
</dbReference>
<dbReference type="InterPro" id="IPR036397">
    <property type="entry name" value="RNaseH_sf"/>
</dbReference>
<comment type="caution">
    <text evidence="2">The sequence shown here is derived from an EMBL/GenBank/DDBJ whole genome shotgun (WGS) entry which is preliminary data.</text>
</comment>
<dbReference type="Gene3D" id="3.30.420.10">
    <property type="entry name" value="Ribonuclease H-like superfamily/Ribonuclease H"/>
    <property type="match status" value="1"/>
</dbReference>
<dbReference type="InterPro" id="IPR050900">
    <property type="entry name" value="Transposase_IS3/IS150/IS904"/>
</dbReference>
<dbReference type="PANTHER" id="PTHR46889">
    <property type="entry name" value="TRANSPOSASE INSF FOR INSERTION SEQUENCE IS3B-RELATED"/>
    <property type="match status" value="1"/>
</dbReference>
<dbReference type="GO" id="GO:0015074">
    <property type="term" value="P:DNA integration"/>
    <property type="evidence" value="ECO:0007669"/>
    <property type="project" value="InterPro"/>
</dbReference>
<dbReference type="SUPFAM" id="SSF53098">
    <property type="entry name" value="Ribonuclease H-like"/>
    <property type="match status" value="1"/>
</dbReference>